<dbReference type="InterPro" id="IPR011060">
    <property type="entry name" value="RibuloseP-bd_barrel"/>
</dbReference>
<evidence type="ECO:0000256" key="8">
    <source>
        <dbReference type="ARBA" id="ARBA00023235"/>
    </source>
</evidence>
<comment type="pathway">
    <text evidence="2">Amino-acid biosynthesis; L-tryptophan biosynthesis; L-tryptophan from chorismate: step 3/5.</text>
</comment>
<organism evidence="10 11">
    <name type="scientific">Staphylococcus saccharolyticus</name>
    <dbReference type="NCBI Taxonomy" id="33028"/>
    <lineage>
        <taxon>Bacteria</taxon>
        <taxon>Bacillati</taxon>
        <taxon>Bacillota</taxon>
        <taxon>Bacilli</taxon>
        <taxon>Bacillales</taxon>
        <taxon>Staphylococcaceae</taxon>
        <taxon>Staphylococcus</taxon>
    </lineage>
</organism>
<name>A0A380H581_9STAP</name>
<evidence type="ECO:0000313" key="11">
    <source>
        <dbReference type="Proteomes" id="UP000255425"/>
    </source>
</evidence>
<keyword evidence="11" id="KW-1185">Reference proteome</keyword>
<dbReference type="InterPro" id="IPR013785">
    <property type="entry name" value="Aldolase_TIM"/>
</dbReference>
<dbReference type="UniPathway" id="UPA00035">
    <property type="reaction ID" value="UER00042"/>
</dbReference>
<feature type="domain" description="N-(5'phosphoribosyl) anthranilate isomerase (PRAI)" evidence="9">
    <location>
        <begin position="5"/>
        <end position="89"/>
    </location>
</feature>
<comment type="catalytic activity">
    <reaction evidence="1">
        <text>N-(5-phospho-beta-D-ribosyl)anthranilate = 1-(2-carboxyphenylamino)-1-deoxy-D-ribulose 5-phosphate</text>
        <dbReference type="Rhea" id="RHEA:21540"/>
        <dbReference type="ChEBI" id="CHEBI:18277"/>
        <dbReference type="ChEBI" id="CHEBI:58613"/>
        <dbReference type="EC" id="5.3.1.24"/>
    </reaction>
</comment>
<dbReference type="Pfam" id="PF00697">
    <property type="entry name" value="PRAI"/>
    <property type="match status" value="1"/>
</dbReference>
<keyword evidence="7" id="KW-0057">Aromatic amino acid biosynthesis</keyword>
<dbReference type="PANTHER" id="PTHR42894">
    <property type="entry name" value="N-(5'-PHOSPHORIBOSYL)ANTHRANILATE ISOMERASE"/>
    <property type="match status" value="1"/>
</dbReference>
<dbReference type="Proteomes" id="UP000255425">
    <property type="component" value="Unassembled WGS sequence"/>
</dbReference>
<evidence type="ECO:0000256" key="5">
    <source>
        <dbReference type="ARBA" id="ARBA00022605"/>
    </source>
</evidence>
<sequence>MKEHIQKYQNYVDLFIIDTPSENYGGTGKVFNWNMLKNIKNVKFLIAGGLNIENIQQLEKLQLGQAGYDIASGIETNNFKNFNKMAQILTFIKGGYMISENSNRS</sequence>
<dbReference type="EMBL" id="UHDZ01000001">
    <property type="protein sequence ID" value="SUM71997.1"/>
    <property type="molecule type" value="Genomic_DNA"/>
</dbReference>
<dbReference type="EC" id="5.3.1.24" evidence="3"/>
<accession>A0A380H581</accession>
<evidence type="ECO:0000259" key="9">
    <source>
        <dbReference type="Pfam" id="PF00697"/>
    </source>
</evidence>
<dbReference type="Gene3D" id="3.20.20.70">
    <property type="entry name" value="Aldolase class I"/>
    <property type="match status" value="1"/>
</dbReference>
<evidence type="ECO:0000256" key="3">
    <source>
        <dbReference type="ARBA" id="ARBA00012572"/>
    </source>
</evidence>
<evidence type="ECO:0000313" key="10">
    <source>
        <dbReference type="EMBL" id="SUM71997.1"/>
    </source>
</evidence>
<dbReference type="PANTHER" id="PTHR42894:SF1">
    <property type="entry name" value="N-(5'-PHOSPHORIBOSYL)ANTHRANILATE ISOMERASE"/>
    <property type="match status" value="1"/>
</dbReference>
<evidence type="ECO:0000256" key="2">
    <source>
        <dbReference type="ARBA" id="ARBA00004664"/>
    </source>
</evidence>
<keyword evidence="5" id="KW-0028">Amino-acid biosynthesis</keyword>
<dbReference type="AlphaFoldDB" id="A0A380H581"/>
<evidence type="ECO:0000256" key="7">
    <source>
        <dbReference type="ARBA" id="ARBA00023141"/>
    </source>
</evidence>
<dbReference type="GO" id="GO:0004640">
    <property type="term" value="F:phosphoribosylanthranilate isomerase activity"/>
    <property type="evidence" value="ECO:0007669"/>
    <property type="project" value="UniProtKB-EC"/>
</dbReference>
<dbReference type="InterPro" id="IPR001240">
    <property type="entry name" value="PRAI_dom"/>
</dbReference>
<protein>
    <recommendedName>
        <fullName evidence="4">N-(5'-phosphoribosyl)anthranilate isomerase</fullName>
        <ecNumber evidence="3">5.3.1.24</ecNumber>
    </recommendedName>
</protein>
<keyword evidence="8 10" id="KW-0413">Isomerase</keyword>
<dbReference type="SUPFAM" id="SSF51366">
    <property type="entry name" value="Ribulose-phoshate binding barrel"/>
    <property type="match status" value="1"/>
</dbReference>
<dbReference type="InterPro" id="IPR044643">
    <property type="entry name" value="TrpF_fam"/>
</dbReference>
<evidence type="ECO:0000256" key="1">
    <source>
        <dbReference type="ARBA" id="ARBA00001164"/>
    </source>
</evidence>
<dbReference type="GO" id="GO:0000162">
    <property type="term" value="P:L-tryptophan biosynthetic process"/>
    <property type="evidence" value="ECO:0007669"/>
    <property type="project" value="UniProtKB-UniPathway"/>
</dbReference>
<evidence type="ECO:0000256" key="6">
    <source>
        <dbReference type="ARBA" id="ARBA00022822"/>
    </source>
</evidence>
<keyword evidence="6" id="KW-0822">Tryptophan biosynthesis</keyword>
<proteinExistence type="predicted"/>
<gene>
    <name evidence="10" type="ORF">NCTC11807_01683</name>
</gene>
<reference evidence="10 11" key="1">
    <citation type="submission" date="2018-06" db="EMBL/GenBank/DDBJ databases">
        <authorList>
            <consortium name="Pathogen Informatics"/>
            <person name="Doyle S."/>
        </authorList>
    </citation>
    <scope>NUCLEOTIDE SEQUENCE [LARGE SCALE GENOMIC DNA]</scope>
    <source>
        <strain evidence="10 11">NCTC11807</strain>
    </source>
</reference>
<evidence type="ECO:0000256" key="4">
    <source>
        <dbReference type="ARBA" id="ARBA00022272"/>
    </source>
</evidence>